<dbReference type="OrthoDB" id="331602at2157"/>
<sequence length="270" mass="27947">MVRPSPLSIAAGLAGGVLNVAVVLALYARGGYPTLESVAGIAVPAFALGFLALFVSAHTRLFAPAIGFLAVLAGTASVELTTPHPEWGTLDGYVIVDGPTHVASYANTWYVWLSLVLVAGLLEFGIRRGYGLGGERLRNLPTVPLSRATLAWFVGGGSSLVGAATVLLVLRAGIRPPVASVAVFAVTAAVVGVPLAALLGRGIVSPAVLFAVLVPYFLTVEVFVATDSPVHILLFGPYAIVLAVAWALEAGIRSRLRGWEGGRFADEEPV</sequence>
<evidence type="ECO:0000313" key="2">
    <source>
        <dbReference type="EMBL" id="RQG97209.1"/>
    </source>
</evidence>
<name>A0A3N6PCK1_NATCH</name>
<gene>
    <name evidence="2" type="ORF">EA473_03820</name>
</gene>
<feature type="transmembrane region" description="Helical" evidence="1">
    <location>
        <begin position="178"/>
        <end position="200"/>
    </location>
</feature>
<feature type="transmembrane region" description="Helical" evidence="1">
    <location>
        <begin position="109"/>
        <end position="130"/>
    </location>
</feature>
<evidence type="ECO:0000256" key="1">
    <source>
        <dbReference type="SAM" id="Phobius"/>
    </source>
</evidence>
<feature type="transmembrane region" description="Helical" evidence="1">
    <location>
        <begin position="207"/>
        <end position="224"/>
    </location>
</feature>
<feature type="transmembrane region" description="Helical" evidence="1">
    <location>
        <begin position="230"/>
        <end position="248"/>
    </location>
</feature>
<dbReference type="Proteomes" id="UP000282323">
    <property type="component" value="Unassembled WGS sequence"/>
</dbReference>
<keyword evidence="1" id="KW-1133">Transmembrane helix</keyword>
<comment type="caution">
    <text evidence="2">The sequence shown here is derived from an EMBL/GenBank/DDBJ whole genome shotgun (WGS) entry which is preliminary data.</text>
</comment>
<reference evidence="2 3" key="1">
    <citation type="submission" date="2018-10" db="EMBL/GenBank/DDBJ databases">
        <title>Natrarchaeobius chitinivorans gen. nov., sp. nov., and Natrarchaeobius haloalkaliphilus sp. nov., alkaliphilic, chitin-utilizing haloarchaea from hypersaline alkaline lakes.</title>
        <authorList>
            <person name="Sorokin D.Y."/>
            <person name="Elcheninov A.G."/>
            <person name="Kostrikina N.A."/>
            <person name="Bale N.J."/>
            <person name="Sinninghe Damste J.S."/>
            <person name="Khijniak T.V."/>
            <person name="Kublanov I.V."/>
            <person name="Toshchakov S.V."/>
        </authorList>
    </citation>
    <scope>NUCLEOTIDE SEQUENCE [LARGE SCALE GENOMIC DNA]</scope>
    <source>
        <strain evidence="2 3">AArcht4T</strain>
    </source>
</reference>
<dbReference type="AlphaFoldDB" id="A0A3N6PCK1"/>
<keyword evidence="1" id="KW-0812">Transmembrane</keyword>
<feature type="transmembrane region" description="Helical" evidence="1">
    <location>
        <begin position="150"/>
        <end position="172"/>
    </location>
</feature>
<dbReference type="EMBL" id="REGA01000002">
    <property type="protein sequence ID" value="RQG97209.1"/>
    <property type="molecule type" value="Genomic_DNA"/>
</dbReference>
<accession>A0A3N6PCK1</accession>
<feature type="transmembrane region" description="Helical" evidence="1">
    <location>
        <begin position="61"/>
        <end position="78"/>
    </location>
</feature>
<evidence type="ECO:0000313" key="3">
    <source>
        <dbReference type="Proteomes" id="UP000282323"/>
    </source>
</evidence>
<feature type="transmembrane region" description="Helical" evidence="1">
    <location>
        <begin position="34"/>
        <end position="54"/>
    </location>
</feature>
<dbReference type="RefSeq" id="WP_124194330.1">
    <property type="nucleotide sequence ID" value="NZ_REGA01000002.1"/>
</dbReference>
<keyword evidence="3" id="KW-1185">Reference proteome</keyword>
<keyword evidence="1" id="KW-0472">Membrane</keyword>
<organism evidence="2 3">
    <name type="scientific">Natrarchaeobius chitinivorans</name>
    <dbReference type="NCBI Taxonomy" id="1679083"/>
    <lineage>
        <taxon>Archaea</taxon>
        <taxon>Methanobacteriati</taxon>
        <taxon>Methanobacteriota</taxon>
        <taxon>Stenosarchaea group</taxon>
        <taxon>Halobacteria</taxon>
        <taxon>Halobacteriales</taxon>
        <taxon>Natrialbaceae</taxon>
        <taxon>Natrarchaeobius</taxon>
    </lineage>
</organism>
<proteinExistence type="predicted"/>
<protein>
    <submittedName>
        <fullName evidence="2">Uncharacterized protein</fullName>
    </submittedName>
</protein>
<feature type="transmembrane region" description="Helical" evidence="1">
    <location>
        <begin position="7"/>
        <end position="28"/>
    </location>
</feature>